<reference evidence="2" key="2">
    <citation type="submission" date="2017-05" db="UniProtKB">
        <authorList>
            <consortium name="EnsemblMetazoa"/>
        </authorList>
    </citation>
    <scope>IDENTIFICATION</scope>
</reference>
<dbReference type="EnsemblMetazoa" id="XM_019998485.1">
    <property type="protein sequence ID" value="XP_019854044.1"/>
    <property type="gene ID" value="LOC109583240"/>
</dbReference>
<dbReference type="KEGG" id="aqu:109583240"/>
<evidence type="ECO:0000256" key="1">
    <source>
        <dbReference type="SAM" id="Phobius"/>
    </source>
</evidence>
<evidence type="ECO:0000313" key="2">
    <source>
        <dbReference type="EnsemblMetazoa" id="Aqu2.1.27367_001"/>
    </source>
</evidence>
<keyword evidence="1" id="KW-0472">Membrane</keyword>
<evidence type="ECO:0000313" key="3">
    <source>
        <dbReference type="Proteomes" id="UP000007879"/>
    </source>
</evidence>
<name>A0A1X7UHW7_AMPQE</name>
<protein>
    <submittedName>
        <fullName evidence="2">Uncharacterized protein</fullName>
    </submittedName>
</protein>
<dbReference type="AlphaFoldDB" id="A0A1X7UHW7"/>
<keyword evidence="1" id="KW-1133">Transmembrane helix</keyword>
<organism evidence="2">
    <name type="scientific">Amphimedon queenslandica</name>
    <name type="common">Sponge</name>
    <dbReference type="NCBI Taxonomy" id="400682"/>
    <lineage>
        <taxon>Eukaryota</taxon>
        <taxon>Metazoa</taxon>
        <taxon>Porifera</taxon>
        <taxon>Demospongiae</taxon>
        <taxon>Heteroscleromorpha</taxon>
        <taxon>Haplosclerida</taxon>
        <taxon>Niphatidae</taxon>
        <taxon>Amphimedon</taxon>
    </lineage>
</organism>
<reference evidence="3" key="1">
    <citation type="journal article" date="2010" name="Nature">
        <title>The Amphimedon queenslandica genome and the evolution of animal complexity.</title>
        <authorList>
            <person name="Srivastava M."/>
            <person name="Simakov O."/>
            <person name="Chapman J."/>
            <person name="Fahey B."/>
            <person name="Gauthier M.E."/>
            <person name="Mitros T."/>
            <person name="Richards G.S."/>
            <person name="Conaco C."/>
            <person name="Dacre M."/>
            <person name="Hellsten U."/>
            <person name="Larroux C."/>
            <person name="Putnam N.H."/>
            <person name="Stanke M."/>
            <person name="Adamska M."/>
            <person name="Darling A."/>
            <person name="Degnan S.M."/>
            <person name="Oakley T.H."/>
            <person name="Plachetzki D.C."/>
            <person name="Zhai Y."/>
            <person name="Adamski M."/>
            <person name="Calcino A."/>
            <person name="Cummins S.F."/>
            <person name="Goodstein D.M."/>
            <person name="Harris C."/>
            <person name="Jackson D.J."/>
            <person name="Leys S.P."/>
            <person name="Shu S."/>
            <person name="Woodcroft B.J."/>
            <person name="Vervoort M."/>
            <person name="Kosik K.S."/>
            <person name="Manning G."/>
            <person name="Degnan B.M."/>
            <person name="Rokhsar D.S."/>
        </authorList>
    </citation>
    <scope>NUCLEOTIDE SEQUENCE [LARGE SCALE GENOMIC DNA]</scope>
</reference>
<keyword evidence="1" id="KW-0812">Transmembrane</keyword>
<proteinExistence type="predicted"/>
<feature type="transmembrane region" description="Helical" evidence="1">
    <location>
        <begin position="265"/>
        <end position="295"/>
    </location>
</feature>
<gene>
    <name evidence="2" type="primary">109583240</name>
</gene>
<dbReference type="Proteomes" id="UP000007879">
    <property type="component" value="Unassembled WGS sequence"/>
</dbReference>
<dbReference type="EnsemblMetazoa" id="Aqu2.1.27367_001">
    <property type="protein sequence ID" value="Aqu2.1.27367_001"/>
    <property type="gene ID" value="Aqu2.1.27367"/>
</dbReference>
<sequence>MNPKRKQCTCLVVGIVSVLALAILIITYSSVMMTAFSGPGSVFAGGNVFISLHSNGFDTEVVKGLRVMPQSVDNDVFYYIQSCNVKSIKTSFLPLRMHSIALNQQQPIPVNYYNGDIPIHTLNTGSITYSANYTKSFCLTVFNDISRYQSYIANSDISRNTGISTFCLHRSTGGHSSGTLLLNETNFYFIAAVISERSSDTFIKLNISANITTYSDSNIDSCSLSDTERSCYIDISSYKGKSICVYIQSEKYQSITYSVSHTPTLVGFVAASVIITVVIIIMIIASTIIVTCFLLKEFQNSYASATSSTAKLQSNSGFELEKYRPKRTSLIRGISKNSNQNAII</sequence>
<dbReference type="InParanoid" id="A0A1X7UHW7"/>
<keyword evidence="3" id="KW-1185">Reference proteome</keyword>
<accession>A0A1X7UHW7</accession>